<protein>
    <submittedName>
        <fullName evidence="1">Uncharacterized protein</fullName>
    </submittedName>
</protein>
<reference evidence="1" key="1">
    <citation type="submission" date="2014-11" db="EMBL/GenBank/DDBJ databases">
        <authorList>
            <person name="Amaro Gonzalez C."/>
        </authorList>
    </citation>
    <scope>NUCLEOTIDE SEQUENCE</scope>
</reference>
<dbReference type="EMBL" id="GBXM01041997">
    <property type="protein sequence ID" value="JAH66580.1"/>
    <property type="molecule type" value="Transcribed_RNA"/>
</dbReference>
<evidence type="ECO:0000313" key="1">
    <source>
        <dbReference type="EMBL" id="JAH66580.1"/>
    </source>
</evidence>
<dbReference type="AlphaFoldDB" id="A0A0E9UMW9"/>
<sequence length="58" mass="7043">MRKISMSQTQTQPQRRYTYLYMRSRGWGVEEEVVLHWGIMGYIMLSHKNRRIPGQILM</sequence>
<accession>A0A0E9UMW9</accession>
<proteinExistence type="predicted"/>
<organism evidence="1">
    <name type="scientific">Anguilla anguilla</name>
    <name type="common">European freshwater eel</name>
    <name type="synonym">Muraena anguilla</name>
    <dbReference type="NCBI Taxonomy" id="7936"/>
    <lineage>
        <taxon>Eukaryota</taxon>
        <taxon>Metazoa</taxon>
        <taxon>Chordata</taxon>
        <taxon>Craniata</taxon>
        <taxon>Vertebrata</taxon>
        <taxon>Euteleostomi</taxon>
        <taxon>Actinopterygii</taxon>
        <taxon>Neopterygii</taxon>
        <taxon>Teleostei</taxon>
        <taxon>Anguilliformes</taxon>
        <taxon>Anguillidae</taxon>
        <taxon>Anguilla</taxon>
    </lineage>
</organism>
<name>A0A0E9UMW9_ANGAN</name>
<reference evidence="1" key="2">
    <citation type="journal article" date="2015" name="Fish Shellfish Immunol.">
        <title>Early steps in the European eel (Anguilla anguilla)-Vibrio vulnificus interaction in the gills: Role of the RtxA13 toxin.</title>
        <authorList>
            <person name="Callol A."/>
            <person name="Pajuelo D."/>
            <person name="Ebbesson L."/>
            <person name="Teles M."/>
            <person name="MacKenzie S."/>
            <person name="Amaro C."/>
        </authorList>
    </citation>
    <scope>NUCLEOTIDE SEQUENCE</scope>
</reference>